<keyword evidence="3" id="KW-1185">Reference proteome</keyword>
<dbReference type="Proteomes" id="UP000601435">
    <property type="component" value="Unassembled WGS sequence"/>
</dbReference>
<evidence type="ECO:0000256" key="1">
    <source>
        <dbReference type="SAM" id="SignalP"/>
    </source>
</evidence>
<comment type="caution">
    <text evidence="2">The sequence shown here is derived from an EMBL/GenBank/DDBJ whole genome shotgun (WGS) entry which is preliminary data.</text>
</comment>
<sequence length="206" mass="22247">MAVLSLLGLLPVLSSAQSQGGDYMSQHAAPYQQYMQGAAGSGSDGYQKYYSKYTSEYGSGGGGGYDKYMSKYAGNYASKYMPSSESDKSSGDADKAVSFAAAEAGSEKKSKDDSAGQNGFEKYMDYAKYTQGQGSQGGAGDYKQYMDYSKYTQGQGSQGGASDYQKYMESYSGDYSKYMKGQSSQARQFQRSGDMECLDQQLLMLA</sequence>
<dbReference type="EMBL" id="CAJNJA010020542">
    <property type="protein sequence ID" value="CAE7461473.1"/>
    <property type="molecule type" value="Genomic_DNA"/>
</dbReference>
<feature type="signal peptide" evidence="1">
    <location>
        <begin position="1"/>
        <end position="16"/>
    </location>
</feature>
<gene>
    <name evidence="2" type="ORF">SNEC2469_LOCUS12909</name>
</gene>
<reference evidence="2" key="1">
    <citation type="submission" date="2021-02" db="EMBL/GenBank/DDBJ databases">
        <authorList>
            <person name="Dougan E. K."/>
            <person name="Rhodes N."/>
            <person name="Thang M."/>
            <person name="Chan C."/>
        </authorList>
    </citation>
    <scope>NUCLEOTIDE SEQUENCE</scope>
</reference>
<evidence type="ECO:0000313" key="2">
    <source>
        <dbReference type="EMBL" id="CAE7461473.1"/>
    </source>
</evidence>
<dbReference type="OrthoDB" id="448548at2759"/>
<accession>A0A812S1J2</accession>
<protein>
    <submittedName>
        <fullName evidence="2">Uncharacterized protein</fullName>
    </submittedName>
</protein>
<proteinExistence type="predicted"/>
<organism evidence="2 3">
    <name type="scientific">Symbiodinium necroappetens</name>
    <dbReference type="NCBI Taxonomy" id="1628268"/>
    <lineage>
        <taxon>Eukaryota</taxon>
        <taxon>Sar</taxon>
        <taxon>Alveolata</taxon>
        <taxon>Dinophyceae</taxon>
        <taxon>Suessiales</taxon>
        <taxon>Symbiodiniaceae</taxon>
        <taxon>Symbiodinium</taxon>
    </lineage>
</organism>
<feature type="chain" id="PRO_5033031608" evidence="1">
    <location>
        <begin position="17"/>
        <end position="206"/>
    </location>
</feature>
<evidence type="ECO:0000313" key="3">
    <source>
        <dbReference type="Proteomes" id="UP000601435"/>
    </source>
</evidence>
<name>A0A812S1J2_9DINO</name>
<keyword evidence="1" id="KW-0732">Signal</keyword>
<dbReference type="AlphaFoldDB" id="A0A812S1J2"/>